<comment type="cofactor">
    <cofactor evidence="1">
        <name>FAD</name>
        <dbReference type="ChEBI" id="CHEBI:57692"/>
    </cofactor>
</comment>
<evidence type="ECO:0000256" key="2">
    <source>
        <dbReference type="ARBA" id="ARBA00008000"/>
    </source>
</evidence>
<gene>
    <name evidence="7" type="ORF">PUT78_17755</name>
</gene>
<dbReference type="RefSeq" id="WP_274353614.1">
    <property type="nucleotide sequence ID" value="NZ_JAQZSM010000022.1"/>
</dbReference>
<dbReference type="Pfam" id="PF01565">
    <property type="entry name" value="FAD_binding_4"/>
    <property type="match status" value="1"/>
</dbReference>
<dbReference type="Pfam" id="PF02913">
    <property type="entry name" value="FAD-oxidase_C"/>
    <property type="match status" value="1"/>
</dbReference>
<reference evidence="7" key="1">
    <citation type="submission" date="2023-02" db="EMBL/GenBank/DDBJ databases">
        <title>Description of Roseinatronobacter alkalisoli sp. nov., an alkaliphilic bacerium isolated from soda soil.</title>
        <authorList>
            <person name="Wei W."/>
        </authorList>
    </citation>
    <scope>NUCLEOTIDE SEQUENCE</scope>
    <source>
        <strain evidence="7">HJB301</strain>
    </source>
</reference>
<dbReference type="SUPFAM" id="SSF56176">
    <property type="entry name" value="FAD-binding/transporter-associated domain-like"/>
    <property type="match status" value="1"/>
</dbReference>
<sequence length="468" mass="49935">MNVRYDTIPSLQAFLDALPEAVRSTRIDPVPPRNHNDWSALMPEAPAALFCPRTTEDIAVLLRAANTHRISVVPQGGLTGLCGGARPVSSGIALSLEKMVGIEEIDPASATITVLAGTPLEVVQNAAAEAGLYFPLDLGARGSCTIGGNASTNAGGNRVIRYGLMRDLVLGLEAVLSNGTVIDATTKLIKNNTGYDLRQLFLGSEGTLGIITRLVLRLQPAPGCTHAALCGMGDYASVLRLLDGARRKLGPTLSAFEVMWPDYWQIACDVPGVRSPLTQQHVFRVLIEAQGTNEAIDSARFTTFLEEMFDDGVLEDAVLSQSLSDIKTFWGVRDACSEFKVTLGPHLAYDVGLPTRQADEFAKACAAAITQAVPGGKSVFYGHVADGNLHLLAWLPGAKYQPAKAFDTAVYSTVREFGGSVSAEHGIGTTKKPYLEHSRTAQEIALMRLIKTALDPNGILNPGKVIDL</sequence>
<dbReference type="PANTHER" id="PTHR43716">
    <property type="entry name" value="D-2-HYDROXYGLUTARATE DEHYDROGENASE, MITOCHONDRIAL"/>
    <property type="match status" value="1"/>
</dbReference>
<dbReference type="InterPro" id="IPR004113">
    <property type="entry name" value="FAD-bd_oxidored_4_C"/>
</dbReference>
<dbReference type="Gene3D" id="3.30.70.2740">
    <property type="match status" value="1"/>
</dbReference>
<comment type="similarity">
    <text evidence="2">Belongs to the FAD-binding oxidoreductase/transferase type 4 family.</text>
</comment>
<dbReference type="PROSITE" id="PS51387">
    <property type="entry name" value="FAD_PCMH"/>
    <property type="match status" value="1"/>
</dbReference>
<name>A0ABT5TCW1_9RHOB</name>
<keyword evidence="8" id="KW-1185">Reference proteome</keyword>
<keyword evidence="3" id="KW-0285">Flavoprotein</keyword>
<dbReference type="Gene3D" id="3.30.465.10">
    <property type="match status" value="1"/>
</dbReference>
<proteinExistence type="inferred from homology"/>
<evidence type="ECO:0000256" key="3">
    <source>
        <dbReference type="ARBA" id="ARBA00022630"/>
    </source>
</evidence>
<protein>
    <submittedName>
        <fullName evidence="7">FAD-binding oxidoreductase</fullName>
    </submittedName>
</protein>
<dbReference type="Gene3D" id="1.10.45.10">
    <property type="entry name" value="Vanillyl-alcohol Oxidase, Chain A, domain 4"/>
    <property type="match status" value="1"/>
</dbReference>
<organism evidence="7 8">
    <name type="scientific">Roseinatronobacter alkalisoli</name>
    <dbReference type="NCBI Taxonomy" id="3028235"/>
    <lineage>
        <taxon>Bacteria</taxon>
        <taxon>Pseudomonadati</taxon>
        <taxon>Pseudomonadota</taxon>
        <taxon>Alphaproteobacteria</taxon>
        <taxon>Rhodobacterales</taxon>
        <taxon>Paracoccaceae</taxon>
        <taxon>Roseinatronobacter</taxon>
    </lineage>
</organism>
<keyword evidence="5" id="KW-0560">Oxidoreductase</keyword>
<evidence type="ECO:0000313" key="8">
    <source>
        <dbReference type="Proteomes" id="UP001431784"/>
    </source>
</evidence>
<keyword evidence="4" id="KW-0274">FAD</keyword>
<dbReference type="InterPro" id="IPR016166">
    <property type="entry name" value="FAD-bd_PCMH"/>
</dbReference>
<evidence type="ECO:0000256" key="1">
    <source>
        <dbReference type="ARBA" id="ARBA00001974"/>
    </source>
</evidence>
<dbReference type="InterPro" id="IPR016164">
    <property type="entry name" value="FAD-linked_Oxase-like_C"/>
</dbReference>
<dbReference type="Proteomes" id="UP001431784">
    <property type="component" value="Unassembled WGS sequence"/>
</dbReference>
<accession>A0ABT5TCW1</accession>
<evidence type="ECO:0000259" key="6">
    <source>
        <dbReference type="PROSITE" id="PS51387"/>
    </source>
</evidence>
<evidence type="ECO:0000313" key="7">
    <source>
        <dbReference type="EMBL" id="MDD7972939.1"/>
    </source>
</evidence>
<dbReference type="SUPFAM" id="SSF55103">
    <property type="entry name" value="FAD-linked oxidases, C-terminal domain"/>
    <property type="match status" value="1"/>
</dbReference>
<dbReference type="InterPro" id="IPR036318">
    <property type="entry name" value="FAD-bd_PCMH-like_sf"/>
</dbReference>
<dbReference type="InterPro" id="IPR051264">
    <property type="entry name" value="FAD-oxidored/transferase_4"/>
</dbReference>
<dbReference type="InterPro" id="IPR006094">
    <property type="entry name" value="Oxid_FAD_bind_N"/>
</dbReference>
<dbReference type="InterPro" id="IPR016169">
    <property type="entry name" value="FAD-bd_PCMH_sub2"/>
</dbReference>
<dbReference type="PANTHER" id="PTHR43716:SF1">
    <property type="entry name" value="D-2-HYDROXYGLUTARATE DEHYDROGENASE, MITOCHONDRIAL"/>
    <property type="match status" value="1"/>
</dbReference>
<dbReference type="EMBL" id="JAQZSM010000022">
    <property type="protein sequence ID" value="MDD7972939.1"/>
    <property type="molecule type" value="Genomic_DNA"/>
</dbReference>
<comment type="caution">
    <text evidence="7">The sequence shown here is derived from an EMBL/GenBank/DDBJ whole genome shotgun (WGS) entry which is preliminary data.</text>
</comment>
<evidence type="ECO:0000256" key="4">
    <source>
        <dbReference type="ARBA" id="ARBA00022827"/>
    </source>
</evidence>
<dbReference type="InterPro" id="IPR016171">
    <property type="entry name" value="Vanillyl_alc_oxidase_C-sub2"/>
</dbReference>
<feature type="domain" description="FAD-binding PCMH-type" evidence="6">
    <location>
        <begin position="42"/>
        <end position="221"/>
    </location>
</feature>
<evidence type="ECO:0000256" key="5">
    <source>
        <dbReference type="ARBA" id="ARBA00023002"/>
    </source>
</evidence>
<dbReference type="Gene3D" id="3.30.70.2190">
    <property type="match status" value="1"/>
</dbReference>